<dbReference type="EMBL" id="CAJPDR010000488">
    <property type="protein sequence ID" value="CAF9937787.1"/>
    <property type="molecule type" value="Genomic_DNA"/>
</dbReference>
<keyword evidence="5 7" id="KW-0694">RNA-binding</keyword>
<feature type="region of interest" description="Disordered" evidence="8">
    <location>
        <begin position="440"/>
        <end position="468"/>
    </location>
</feature>
<evidence type="ECO:0000256" key="5">
    <source>
        <dbReference type="ARBA" id="ARBA00022884"/>
    </source>
</evidence>
<evidence type="ECO:0000256" key="8">
    <source>
        <dbReference type="SAM" id="MobiDB-lite"/>
    </source>
</evidence>
<evidence type="ECO:0000259" key="9">
    <source>
        <dbReference type="PROSITE" id="PS50102"/>
    </source>
</evidence>
<evidence type="ECO:0000256" key="2">
    <source>
        <dbReference type="ARBA" id="ARBA00004604"/>
    </source>
</evidence>
<dbReference type="SMART" id="SM00360">
    <property type="entry name" value="RRM"/>
    <property type="match status" value="1"/>
</dbReference>
<organism evidence="10 11">
    <name type="scientific">Alectoria fallacina</name>
    <dbReference type="NCBI Taxonomy" id="1903189"/>
    <lineage>
        <taxon>Eukaryota</taxon>
        <taxon>Fungi</taxon>
        <taxon>Dikarya</taxon>
        <taxon>Ascomycota</taxon>
        <taxon>Pezizomycotina</taxon>
        <taxon>Lecanoromycetes</taxon>
        <taxon>OSLEUM clade</taxon>
        <taxon>Lecanoromycetidae</taxon>
        <taxon>Lecanorales</taxon>
        <taxon>Lecanorineae</taxon>
        <taxon>Parmeliaceae</taxon>
        <taxon>Alectoria</taxon>
    </lineage>
</organism>
<dbReference type="AlphaFoldDB" id="A0A8H3GAR7"/>
<evidence type="ECO:0000256" key="1">
    <source>
        <dbReference type="ARBA" id="ARBA00002475"/>
    </source>
</evidence>
<dbReference type="InterPro" id="IPR012677">
    <property type="entry name" value="Nucleotide-bd_a/b_plait_sf"/>
</dbReference>
<dbReference type="GO" id="GO:0019843">
    <property type="term" value="F:rRNA binding"/>
    <property type="evidence" value="ECO:0007669"/>
    <property type="project" value="TreeGrafter"/>
</dbReference>
<feature type="compositionally biased region" description="Acidic residues" evidence="8">
    <location>
        <begin position="169"/>
        <end position="178"/>
    </location>
</feature>
<accession>A0A8H3GAR7</accession>
<dbReference type="InterPro" id="IPR000504">
    <property type="entry name" value="RRM_dom"/>
</dbReference>
<evidence type="ECO:0000256" key="4">
    <source>
        <dbReference type="ARBA" id="ARBA00015520"/>
    </source>
</evidence>
<dbReference type="SUPFAM" id="SSF54928">
    <property type="entry name" value="RNA-binding domain, RBD"/>
    <property type="match status" value="2"/>
</dbReference>
<evidence type="ECO:0000256" key="3">
    <source>
        <dbReference type="ARBA" id="ARBA00007077"/>
    </source>
</evidence>
<comment type="function">
    <text evidence="1">Involved in pre-25S rRNA processing.</text>
</comment>
<dbReference type="Proteomes" id="UP000664203">
    <property type="component" value="Unassembled WGS sequence"/>
</dbReference>
<feature type="domain" description="RRM" evidence="9">
    <location>
        <begin position="334"/>
        <end position="439"/>
    </location>
</feature>
<gene>
    <name evidence="10" type="primary">NOP12</name>
    <name evidence="10" type="ORF">ALECFALPRED_007391</name>
</gene>
<protein>
    <recommendedName>
        <fullName evidence="4">Nucleolar protein 12</fullName>
    </recommendedName>
</protein>
<dbReference type="PANTHER" id="PTHR23236:SF25">
    <property type="entry name" value="RNA-BINDING PROTEIN 34"/>
    <property type="match status" value="1"/>
</dbReference>
<dbReference type="GO" id="GO:0005730">
    <property type="term" value="C:nucleolus"/>
    <property type="evidence" value="ECO:0007669"/>
    <property type="project" value="UniProtKB-SubCell"/>
</dbReference>
<dbReference type="GO" id="GO:0000463">
    <property type="term" value="P:maturation of LSU-rRNA from tricistronic rRNA transcript (SSU-rRNA, 5.8S rRNA, LSU-rRNA)"/>
    <property type="evidence" value="ECO:0007669"/>
    <property type="project" value="TreeGrafter"/>
</dbReference>
<dbReference type="InterPro" id="IPR035979">
    <property type="entry name" value="RBD_domain_sf"/>
</dbReference>
<feature type="compositionally biased region" description="Low complexity" evidence="8">
    <location>
        <begin position="59"/>
        <end position="75"/>
    </location>
</feature>
<evidence type="ECO:0000256" key="7">
    <source>
        <dbReference type="PROSITE-ProRule" id="PRU00176"/>
    </source>
</evidence>
<name>A0A8H3GAR7_9LECA</name>
<evidence type="ECO:0000256" key="6">
    <source>
        <dbReference type="ARBA" id="ARBA00023242"/>
    </source>
</evidence>
<feature type="region of interest" description="Disordered" evidence="8">
    <location>
        <begin position="521"/>
        <end position="554"/>
    </location>
</feature>
<reference evidence="10" key="1">
    <citation type="submission" date="2021-03" db="EMBL/GenBank/DDBJ databases">
        <authorList>
            <person name="Tagirdzhanova G."/>
        </authorList>
    </citation>
    <scope>NUCLEOTIDE SEQUENCE</scope>
</reference>
<dbReference type="Pfam" id="PF00076">
    <property type="entry name" value="RRM_1"/>
    <property type="match status" value="1"/>
</dbReference>
<feature type="compositionally biased region" description="Basic residues" evidence="8">
    <location>
        <begin position="440"/>
        <end position="450"/>
    </location>
</feature>
<keyword evidence="11" id="KW-1185">Reference proteome</keyword>
<feature type="compositionally biased region" description="Basic residues" evidence="8">
    <location>
        <begin position="1"/>
        <end position="10"/>
    </location>
</feature>
<comment type="subcellular location">
    <subcellularLocation>
        <location evidence="2">Nucleus</location>
        <location evidence="2">Nucleolus</location>
    </subcellularLocation>
</comment>
<evidence type="ECO:0000313" key="10">
    <source>
        <dbReference type="EMBL" id="CAF9937787.1"/>
    </source>
</evidence>
<sequence length="554" mass="60817">MAKAKSRQERRHSNETRTVIISDAERQSQGHDPALSSLFAQSLGPVRTAARPVSRSESRSTTTSAAEASRSSSHASSEDNGLVAETPMEQVHTDFKDVGASTEFNLSDGTAKGSSRKRMLKDAEDDLESRYLSQLAGEEIGEAQKRARNLRTKRQKTEAQGPSKGDCGSPDEDGEYTSDVDVVTRSEGDCVLGDVPQHESLITSKETLDLEKSSRTVFLANVSIMAIISKKAKKTLMDHLVSFTSSLPAKNGGHYIESLRFRSTAFVASGIPKKAAFAKKEIMDTTTKSTNAYVVYTTQLAAKEAAMRLNGSIVLDRHLRVDSVAHPAKTDHRRCVFIGNLGFVDDETNIKAAEDEENNKQSRKAKRPADVEEGLWRQFEKAGIVESVRVVRDKTTRVGKGFAYVQFKDANSVEQALLYHEKKFPPMLPRLLRVTRAKNTKNAANRKGKPFLRNVESAKHRPKIPSQVQSLTGRAHKLLGRAGAAKLRAKGGQHGSLTESASGVAKSPEFIVFEGFRASRSQGKGTLKTAGRKQSKPSHRSKEFKAKGRRKTKP</sequence>
<dbReference type="OrthoDB" id="442677at2759"/>
<dbReference type="PANTHER" id="PTHR23236">
    <property type="entry name" value="EUKARYOTIC TRANSLATION INITIATION FACTOR 4B/4H"/>
    <property type="match status" value="1"/>
</dbReference>
<feature type="region of interest" description="Disordered" evidence="8">
    <location>
        <begin position="143"/>
        <end position="178"/>
    </location>
</feature>
<keyword evidence="6" id="KW-0539">Nucleus</keyword>
<feature type="compositionally biased region" description="Basic residues" evidence="8">
    <location>
        <begin position="530"/>
        <end position="539"/>
    </location>
</feature>
<dbReference type="PROSITE" id="PS50102">
    <property type="entry name" value="RRM"/>
    <property type="match status" value="1"/>
</dbReference>
<dbReference type="Gene3D" id="3.30.70.330">
    <property type="match status" value="1"/>
</dbReference>
<comment type="caution">
    <text evidence="10">The sequence shown here is derived from an EMBL/GenBank/DDBJ whole genome shotgun (WGS) entry which is preliminary data.</text>
</comment>
<proteinExistence type="inferred from homology"/>
<comment type="similarity">
    <text evidence="3">Belongs to the RRM RBM34 family.</text>
</comment>
<feature type="region of interest" description="Disordered" evidence="8">
    <location>
        <begin position="1"/>
        <end position="121"/>
    </location>
</feature>
<evidence type="ECO:0000313" key="11">
    <source>
        <dbReference type="Proteomes" id="UP000664203"/>
    </source>
</evidence>